<evidence type="ECO:0000256" key="2">
    <source>
        <dbReference type="ARBA" id="ARBA00023002"/>
    </source>
</evidence>
<evidence type="ECO:0000256" key="1">
    <source>
        <dbReference type="ARBA" id="ARBA00022857"/>
    </source>
</evidence>
<dbReference type="Proteomes" id="UP000240760">
    <property type="component" value="Unassembled WGS sequence"/>
</dbReference>
<dbReference type="SUPFAM" id="SSF51735">
    <property type="entry name" value="NAD(P)-binding Rossmann-fold domains"/>
    <property type="match status" value="1"/>
</dbReference>
<evidence type="ECO:0000313" key="4">
    <source>
        <dbReference type="EMBL" id="PTB71456.1"/>
    </source>
</evidence>
<protein>
    <submittedName>
        <fullName evidence="4">NAD(P)-binding protein</fullName>
    </submittedName>
</protein>
<dbReference type="PROSITE" id="PS00061">
    <property type="entry name" value="ADH_SHORT"/>
    <property type="match status" value="1"/>
</dbReference>
<dbReference type="EMBL" id="KZ679148">
    <property type="protein sequence ID" value="PTB71456.1"/>
    <property type="molecule type" value="Genomic_DNA"/>
</dbReference>
<accession>A0A2T4BQ83</accession>
<keyword evidence="2" id="KW-0560">Oxidoreductase</keyword>
<feature type="domain" description="Ketoreductase" evidence="3">
    <location>
        <begin position="43"/>
        <end position="236"/>
    </location>
</feature>
<dbReference type="InterPro" id="IPR057326">
    <property type="entry name" value="KR_dom"/>
</dbReference>
<name>A0A2T4BQ83_TRILO</name>
<dbReference type="OrthoDB" id="3819888at2759"/>
<dbReference type="SMART" id="SM00822">
    <property type="entry name" value="PKS_KR"/>
    <property type="match status" value="1"/>
</dbReference>
<dbReference type="PANTHER" id="PTHR43658:SF8">
    <property type="entry name" value="17-BETA-HYDROXYSTEROID DEHYDROGENASE 14-RELATED"/>
    <property type="match status" value="1"/>
</dbReference>
<dbReference type="PANTHER" id="PTHR43658">
    <property type="entry name" value="SHORT-CHAIN DEHYDROGENASE/REDUCTASE"/>
    <property type="match status" value="1"/>
</dbReference>
<reference evidence="4 5" key="1">
    <citation type="submission" date="2016-07" db="EMBL/GenBank/DDBJ databases">
        <title>Multiple horizontal gene transfer events from other fungi enriched the ability of initially mycotrophic Trichoderma (Ascomycota) to feed on dead plant biomass.</title>
        <authorList>
            <consortium name="DOE Joint Genome Institute"/>
            <person name="Aerts A."/>
            <person name="Atanasova L."/>
            <person name="Chenthamara K."/>
            <person name="Zhang J."/>
            <person name="Grujic M."/>
            <person name="Henrissat B."/>
            <person name="Kuo A."/>
            <person name="Salamov A."/>
            <person name="Lipzen A."/>
            <person name="Labutti K."/>
            <person name="Barry K."/>
            <person name="Miao Y."/>
            <person name="Rahimi M.J."/>
            <person name="Shen Q."/>
            <person name="Grigoriev I.V."/>
            <person name="Kubicek C.P."/>
            <person name="Druzhinina I.S."/>
        </authorList>
    </citation>
    <scope>NUCLEOTIDE SEQUENCE [LARGE SCALE GENOMIC DNA]</scope>
    <source>
        <strain evidence="4 5">ATCC 18648</strain>
    </source>
</reference>
<keyword evidence="1" id="KW-0521">NADP</keyword>
<evidence type="ECO:0000259" key="3">
    <source>
        <dbReference type="SMART" id="SM00822"/>
    </source>
</evidence>
<dbReference type="InterPro" id="IPR002347">
    <property type="entry name" value="SDR_fam"/>
</dbReference>
<dbReference type="STRING" id="983965.A0A2T4BQ83"/>
<dbReference type="Gene3D" id="3.40.50.720">
    <property type="entry name" value="NAD(P)-binding Rossmann-like Domain"/>
    <property type="match status" value="1"/>
</dbReference>
<keyword evidence="5" id="KW-1185">Reference proteome</keyword>
<dbReference type="InterPro" id="IPR036291">
    <property type="entry name" value="NAD(P)-bd_dom_sf"/>
</dbReference>
<organism evidence="4 5">
    <name type="scientific">Trichoderma longibrachiatum ATCC 18648</name>
    <dbReference type="NCBI Taxonomy" id="983965"/>
    <lineage>
        <taxon>Eukaryota</taxon>
        <taxon>Fungi</taxon>
        <taxon>Dikarya</taxon>
        <taxon>Ascomycota</taxon>
        <taxon>Pezizomycotina</taxon>
        <taxon>Sordariomycetes</taxon>
        <taxon>Hypocreomycetidae</taxon>
        <taxon>Hypocreales</taxon>
        <taxon>Hypocreaceae</taxon>
        <taxon>Trichoderma</taxon>
    </lineage>
</organism>
<dbReference type="AlphaFoldDB" id="A0A2T4BQ83"/>
<proteinExistence type="predicted"/>
<dbReference type="InterPro" id="IPR020904">
    <property type="entry name" value="Sc_DH/Rdtase_CS"/>
</dbReference>
<sequence>MADHSSSNWHSTSSSPYAWFQSSSILQTLSDLQAARAMRIQNRTFIISGGASGLGKGSALELIQAGGYVAILDRVDPEAGQAVEKELGSSAKFFHCDVLNTESIAKAVQGAVDWASKTGKPLGGVIPAAGVNLPAPILNSKGKVVDLEEVDLVLGINIRGTIDLIRQAAVHLAKVEPEGPDGERGVVILVSSSSAYDGQYGQVVYGATKGAVASMALPMARDLARYGIRVVAIAPNLFVTGMSNLMSEKAWKSISQTFLFPNRAGNPPEFSMLVKHIIENPMLNGTVIRLDGGSRLAKM</sequence>
<dbReference type="GO" id="GO:0016491">
    <property type="term" value="F:oxidoreductase activity"/>
    <property type="evidence" value="ECO:0007669"/>
    <property type="project" value="UniProtKB-KW"/>
</dbReference>
<dbReference type="Pfam" id="PF00106">
    <property type="entry name" value="adh_short"/>
    <property type="match status" value="1"/>
</dbReference>
<gene>
    <name evidence="4" type="ORF">M440DRAFT_1406455</name>
</gene>
<dbReference type="PRINTS" id="PR00081">
    <property type="entry name" value="GDHRDH"/>
</dbReference>
<evidence type="ECO:0000313" key="5">
    <source>
        <dbReference type="Proteomes" id="UP000240760"/>
    </source>
</evidence>